<dbReference type="GO" id="GO:0016740">
    <property type="term" value="F:transferase activity"/>
    <property type="evidence" value="ECO:0007669"/>
    <property type="project" value="UniProtKB-KW"/>
</dbReference>
<dbReference type="EMBL" id="FNQE01000001">
    <property type="protein sequence ID" value="SDY45925.1"/>
    <property type="molecule type" value="Genomic_DNA"/>
</dbReference>
<evidence type="ECO:0000259" key="1">
    <source>
        <dbReference type="Pfam" id="PF00535"/>
    </source>
</evidence>
<keyword evidence="2" id="KW-0808">Transferase</keyword>
<dbReference type="SUPFAM" id="SSF53448">
    <property type="entry name" value="Nucleotide-diphospho-sugar transferases"/>
    <property type="match status" value="1"/>
</dbReference>
<proteinExistence type="predicted"/>
<dbReference type="Pfam" id="PF00535">
    <property type="entry name" value="Glycos_transf_2"/>
    <property type="match status" value="1"/>
</dbReference>
<keyword evidence="3" id="KW-1185">Reference proteome</keyword>
<organism evidence="2 3">
    <name type="scientific">Proteiniborus ethanoligenes</name>
    <dbReference type="NCBI Taxonomy" id="415015"/>
    <lineage>
        <taxon>Bacteria</taxon>
        <taxon>Bacillati</taxon>
        <taxon>Bacillota</taxon>
        <taxon>Clostridia</taxon>
        <taxon>Eubacteriales</taxon>
        <taxon>Proteiniborus</taxon>
    </lineage>
</organism>
<feature type="domain" description="Glycosyltransferase 2-like" evidence="1">
    <location>
        <begin position="41"/>
        <end position="143"/>
    </location>
</feature>
<dbReference type="AlphaFoldDB" id="A0A1H3K2D4"/>
<dbReference type="InterPro" id="IPR001173">
    <property type="entry name" value="Glyco_trans_2-like"/>
</dbReference>
<reference evidence="2 3" key="1">
    <citation type="submission" date="2016-10" db="EMBL/GenBank/DDBJ databases">
        <authorList>
            <person name="de Groot N.N."/>
        </authorList>
    </citation>
    <scope>NUCLEOTIDE SEQUENCE [LARGE SCALE GENOMIC DNA]</scope>
    <source>
        <strain evidence="2 3">DSM 21650</strain>
    </source>
</reference>
<evidence type="ECO:0000313" key="3">
    <source>
        <dbReference type="Proteomes" id="UP000198625"/>
    </source>
</evidence>
<name>A0A1H3K2D4_9FIRM</name>
<dbReference type="Gene3D" id="3.90.550.10">
    <property type="entry name" value="Spore Coat Polysaccharide Biosynthesis Protein SpsA, Chain A"/>
    <property type="match status" value="1"/>
</dbReference>
<protein>
    <submittedName>
        <fullName evidence="2">Glycosyl transferase family 2</fullName>
    </submittedName>
</protein>
<dbReference type="STRING" id="415015.SAMN05660462_00097"/>
<evidence type="ECO:0000313" key="2">
    <source>
        <dbReference type="EMBL" id="SDY45925.1"/>
    </source>
</evidence>
<dbReference type="Proteomes" id="UP000198625">
    <property type="component" value="Unassembled WGS sequence"/>
</dbReference>
<gene>
    <name evidence="2" type="ORF">SAMN05660462_00097</name>
</gene>
<accession>A0A1H3K2D4</accession>
<sequence length="264" mass="30721">MNNKPVNKIITKFIKIKTKFAGKKNKDIFKVKSKDDYPAISVIVCTMRENSLDNVFENYNRQIHKNKEMIIILNNNNINKSIWDEQVKSYKNISVFQLDENVTLGSCLNFGVSKARANIIAKFDDDDYYGPKYLSNSIEALKYADIIGKASSFVYFKKSKILAIRSPKNENKYVKHMDGPTLIIKKHVFNSVKFADIPRGVDTRFSKDCVEKGFKIYSTNRFHHVYIRSEFPDSHTWKISENDLLRMCKKVKQDIVDFTPYVDI</sequence>
<dbReference type="InterPro" id="IPR029044">
    <property type="entry name" value="Nucleotide-diphossugar_trans"/>
</dbReference>
<dbReference type="RefSeq" id="WP_176967802.1">
    <property type="nucleotide sequence ID" value="NZ_FNQE01000001.1"/>
</dbReference>